<accession>A0A6S6R399</accession>
<dbReference type="Proteomes" id="UP000515561">
    <property type="component" value="Chromosome"/>
</dbReference>
<dbReference type="KEGG" id="acel:acsn021_10870"/>
<evidence type="ECO:0000313" key="2">
    <source>
        <dbReference type="Proteomes" id="UP000515561"/>
    </source>
</evidence>
<dbReference type="RefSeq" id="WP_184090841.1">
    <property type="nucleotide sequence ID" value="NZ_AP023367.1"/>
</dbReference>
<dbReference type="AlphaFoldDB" id="A0A6S6R399"/>
<sequence length="93" mass="11094">MKLLTERKKLADTGKLKMCMAEYDGSWLPYQQPFEKVTVDWLLVELTYDDCTRKEEIAKYLENKFKSMEQQLSKFDKMKIQLKSIAAFLMENK</sequence>
<dbReference type="EMBL" id="AP023367">
    <property type="protein sequence ID" value="BCJ93518.1"/>
    <property type="molecule type" value="Genomic_DNA"/>
</dbReference>
<protein>
    <submittedName>
        <fullName evidence="1">Uncharacterized protein</fullName>
    </submittedName>
</protein>
<gene>
    <name evidence="1" type="ORF">acsn021_10870</name>
</gene>
<keyword evidence="2" id="KW-1185">Reference proteome</keyword>
<evidence type="ECO:0000313" key="1">
    <source>
        <dbReference type="EMBL" id="BCJ93518.1"/>
    </source>
</evidence>
<name>A0A6S6R399_9FIRM</name>
<organism evidence="1 2">
    <name type="scientific">Anaerocolumna cellulosilytica</name>
    <dbReference type="NCBI Taxonomy" id="433286"/>
    <lineage>
        <taxon>Bacteria</taxon>
        <taxon>Bacillati</taxon>
        <taxon>Bacillota</taxon>
        <taxon>Clostridia</taxon>
        <taxon>Lachnospirales</taxon>
        <taxon>Lachnospiraceae</taxon>
        <taxon>Anaerocolumna</taxon>
    </lineage>
</organism>
<reference evidence="1 2" key="1">
    <citation type="journal article" date="2016" name="Int. J. Syst. Evol. Microbiol.">
        <title>Descriptions of Anaerotaenia torta gen. nov., sp. nov. and Anaerocolumna cellulosilytica gen. nov., sp. nov. isolated from a methanogenic reactor of cattle waste.</title>
        <authorList>
            <person name="Uek A."/>
            <person name="Ohtaki Y."/>
            <person name="Kaku N."/>
            <person name="Ueki K."/>
        </authorList>
    </citation>
    <scope>NUCLEOTIDE SEQUENCE [LARGE SCALE GENOMIC DNA]</scope>
    <source>
        <strain evidence="1 2">SN021</strain>
    </source>
</reference>
<proteinExistence type="predicted"/>